<dbReference type="EMBL" id="JBBBZM010000135">
    <property type="protein sequence ID" value="KAL0633160.1"/>
    <property type="molecule type" value="Genomic_DNA"/>
</dbReference>
<name>A0ABR3GBL5_9PEZI</name>
<gene>
    <name evidence="1" type="ORF">Q9L58_007946</name>
</gene>
<accession>A0ABR3GBL5</accession>
<dbReference type="Proteomes" id="UP001447188">
    <property type="component" value="Unassembled WGS sequence"/>
</dbReference>
<comment type="caution">
    <text evidence="1">The sequence shown here is derived from an EMBL/GenBank/DDBJ whole genome shotgun (WGS) entry which is preliminary data.</text>
</comment>
<keyword evidence="2" id="KW-1185">Reference proteome</keyword>
<proteinExistence type="predicted"/>
<evidence type="ECO:0000313" key="1">
    <source>
        <dbReference type="EMBL" id="KAL0633160.1"/>
    </source>
</evidence>
<evidence type="ECO:0000313" key="2">
    <source>
        <dbReference type="Proteomes" id="UP001447188"/>
    </source>
</evidence>
<sequence>MARGFTAIASTSASESIFVYREQTKKNFPELITLFEAGKIWEAFEKAQFEYEIVEDENRRAEEQDE</sequence>
<organism evidence="1 2">
    <name type="scientific">Discina gigas</name>
    <dbReference type="NCBI Taxonomy" id="1032678"/>
    <lineage>
        <taxon>Eukaryota</taxon>
        <taxon>Fungi</taxon>
        <taxon>Dikarya</taxon>
        <taxon>Ascomycota</taxon>
        <taxon>Pezizomycotina</taxon>
        <taxon>Pezizomycetes</taxon>
        <taxon>Pezizales</taxon>
        <taxon>Discinaceae</taxon>
        <taxon>Discina</taxon>
    </lineage>
</organism>
<protein>
    <submittedName>
        <fullName evidence="1">Uncharacterized protein</fullName>
    </submittedName>
</protein>
<reference evidence="1 2" key="1">
    <citation type="submission" date="2024-02" db="EMBL/GenBank/DDBJ databases">
        <title>Discinaceae phylogenomics.</title>
        <authorList>
            <person name="Dirks A.C."/>
            <person name="James T.Y."/>
        </authorList>
    </citation>
    <scope>NUCLEOTIDE SEQUENCE [LARGE SCALE GENOMIC DNA]</scope>
    <source>
        <strain evidence="1 2">ACD0624</strain>
    </source>
</reference>